<organism evidence="11 12">
    <name type="scientific">Candidatus Bacteroides pullicola</name>
    <dbReference type="NCBI Taxonomy" id="2838475"/>
    <lineage>
        <taxon>Bacteria</taxon>
        <taxon>Pseudomonadati</taxon>
        <taxon>Bacteroidota</taxon>
        <taxon>Bacteroidia</taxon>
        <taxon>Bacteroidales</taxon>
        <taxon>Bacteroidaceae</taxon>
        <taxon>Bacteroides</taxon>
    </lineage>
</organism>
<dbReference type="HAMAP" id="MF_00570">
    <property type="entry name" value="NAPRTase"/>
    <property type="match status" value="1"/>
</dbReference>
<reference evidence="11" key="2">
    <citation type="submission" date="2021-04" db="EMBL/GenBank/DDBJ databases">
        <authorList>
            <person name="Gilroy R."/>
        </authorList>
    </citation>
    <scope>NUCLEOTIDE SEQUENCE</scope>
    <source>
        <strain evidence="11">Gambia2-208</strain>
    </source>
</reference>
<comment type="catalytic activity">
    <reaction evidence="7 8">
        <text>5-phospho-alpha-D-ribose 1-diphosphate + nicotinate + ATP + H2O = nicotinate beta-D-ribonucleotide + ADP + phosphate + diphosphate</text>
        <dbReference type="Rhea" id="RHEA:36163"/>
        <dbReference type="ChEBI" id="CHEBI:15377"/>
        <dbReference type="ChEBI" id="CHEBI:30616"/>
        <dbReference type="ChEBI" id="CHEBI:32544"/>
        <dbReference type="ChEBI" id="CHEBI:33019"/>
        <dbReference type="ChEBI" id="CHEBI:43474"/>
        <dbReference type="ChEBI" id="CHEBI:57502"/>
        <dbReference type="ChEBI" id="CHEBI:58017"/>
        <dbReference type="ChEBI" id="CHEBI:456216"/>
        <dbReference type="EC" id="6.3.4.21"/>
    </reaction>
</comment>
<evidence type="ECO:0000256" key="3">
    <source>
        <dbReference type="ARBA" id="ARBA00013236"/>
    </source>
</evidence>
<dbReference type="SUPFAM" id="SSF54675">
    <property type="entry name" value="Nicotinate/Quinolinate PRTase N-terminal domain-like"/>
    <property type="match status" value="1"/>
</dbReference>
<evidence type="ECO:0000256" key="6">
    <source>
        <dbReference type="ARBA" id="ARBA00022642"/>
    </source>
</evidence>
<dbReference type="Proteomes" id="UP000886851">
    <property type="component" value="Unassembled WGS sequence"/>
</dbReference>
<comment type="PTM">
    <text evidence="7 8">Transiently phosphorylated on a His residue during the reaction cycle. Phosphorylation strongly increases the affinity for substrates and increases the rate of nicotinate D-ribonucleotide production. Dephosphorylation regenerates the low-affinity form of the enzyme, leading to product release.</text>
</comment>
<keyword evidence="11" id="KW-0808">Transferase</keyword>
<reference evidence="11" key="1">
    <citation type="journal article" date="2021" name="PeerJ">
        <title>Extensive microbial diversity within the chicken gut microbiome revealed by metagenomics and culture.</title>
        <authorList>
            <person name="Gilroy R."/>
            <person name="Ravi A."/>
            <person name="Getino M."/>
            <person name="Pursley I."/>
            <person name="Horton D.L."/>
            <person name="Alikhan N.F."/>
            <person name="Baker D."/>
            <person name="Gharbi K."/>
            <person name="Hall N."/>
            <person name="Watson M."/>
            <person name="Adriaenssens E.M."/>
            <person name="Foster-Nyarko E."/>
            <person name="Jarju S."/>
            <person name="Secka A."/>
            <person name="Antonio M."/>
            <person name="Oren A."/>
            <person name="Chaudhuri R.R."/>
            <person name="La Ragione R."/>
            <person name="Hildebrand F."/>
            <person name="Pallen M.J."/>
        </authorList>
    </citation>
    <scope>NUCLEOTIDE SEQUENCE</scope>
    <source>
        <strain evidence="11">Gambia2-208</strain>
    </source>
</reference>
<dbReference type="SUPFAM" id="SSF51690">
    <property type="entry name" value="Nicotinate/Quinolinate PRTase C-terminal domain-like"/>
    <property type="match status" value="1"/>
</dbReference>
<comment type="function">
    <text evidence="7 8">Catalyzes the synthesis of beta-nicotinate D-ribonucleotide from nicotinate and 5-phospho-D-ribose 1-phosphate at the expense of ATP.</text>
</comment>
<accession>A0A9D1ZJJ1</accession>
<dbReference type="InterPro" id="IPR006406">
    <property type="entry name" value="Nic_PRibTrfase"/>
</dbReference>
<evidence type="ECO:0000256" key="1">
    <source>
        <dbReference type="ARBA" id="ARBA00004952"/>
    </source>
</evidence>
<evidence type="ECO:0000256" key="5">
    <source>
        <dbReference type="ARBA" id="ARBA00022598"/>
    </source>
</evidence>
<comment type="caution">
    <text evidence="11">The sequence shown here is derived from an EMBL/GenBank/DDBJ whole genome shotgun (WGS) entry which is preliminary data.</text>
</comment>
<proteinExistence type="inferred from homology"/>
<dbReference type="AlphaFoldDB" id="A0A9D1ZJJ1"/>
<dbReference type="GO" id="GO:0004516">
    <property type="term" value="F:nicotinate phosphoribosyltransferase activity"/>
    <property type="evidence" value="ECO:0007669"/>
    <property type="project" value="UniProtKB-UniRule"/>
</dbReference>
<sequence length="389" mass="45208">MIHSILDTDLYKFTTSYAYIKLFPYAKGTFSFTDRDETAYTDDFLEQLKASIDHLAQVALTPEELEYMTSHCRFLPRVYWEWLSSFRFHPERVDIRLDKEHHLHIEVTDYLYKATLYEVPLLAIVSEILNESLGRVADPDLVIQRLEKKVELSNANRLSFSEFGTRRRFSFEVQDKVNAYLKEHARYCTGTSNCHFAMKYDVKPMGTHPHEWFMFHGAQFGYKHANYMALENWVNVYDGDLGTALADTYTTDAFLSNLSRKQAKLFDGVRCDSGNEFDFTDLLIQRYQEFGIDPTTKTIIFSNALDFDKALEIQKYCAGRIRCSFGIGTNLTNDTGHKPLNIVMKLTRCKMTHNQEWRECIKLSDDLGKHLGSLAEVQACLYELHLMNN</sequence>
<feature type="domain" description="Nicotinate/nicotinamide phosphoribosyltransferase" evidence="9">
    <location>
        <begin position="159"/>
        <end position="362"/>
    </location>
</feature>
<keyword evidence="6 7" id="KW-0662">Pyridine nucleotide biosynthesis</keyword>
<comment type="pathway">
    <text evidence="1 7 8">Cofactor biosynthesis; NAD(+) biosynthesis; nicotinate D-ribonucleotide from nicotinate: step 1/1.</text>
</comment>
<name>A0A9D1ZJJ1_9BACE</name>
<evidence type="ECO:0000256" key="4">
    <source>
        <dbReference type="ARBA" id="ARBA00022553"/>
    </source>
</evidence>
<keyword evidence="11" id="KW-0328">Glycosyltransferase</keyword>
<protein>
    <recommendedName>
        <fullName evidence="3 7">Nicotinate phosphoribosyltransferase</fullName>
        <shortName evidence="7">NAPRTase</shortName>
        <ecNumber evidence="3 7">6.3.4.21</ecNumber>
    </recommendedName>
</protein>
<gene>
    <name evidence="7 11" type="primary">pncB</name>
    <name evidence="11" type="ORF">H9824_08660</name>
</gene>
<evidence type="ECO:0000259" key="10">
    <source>
        <dbReference type="Pfam" id="PF17767"/>
    </source>
</evidence>
<dbReference type="EMBL" id="DXCV01000057">
    <property type="protein sequence ID" value="HIY88759.1"/>
    <property type="molecule type" value="Genomic_DNA"/>
</dbReference>
<dbReference type="GO" id="GO:0034355">
    <property type="term" value="P:NAD+ biosynthetic process via the salvage pathway"/>
    <property type="evidence" value="ECO:0007669"/>
    <property type="project" value="TreeGrafter"/>
</dbReference>
<feature type="domain" description="Nicotinate phosphoribosyltransferase N-terminal" evidence="10">
    <location>
        <begin position="6"/>
        <end position="126"/>
    </location>
</feature>
<dbReference type="PIRSF" id="PIRSF000484">
    <property type="entry name" value="NAPRT"/>
    <property type="match status" value="1"/>
</dbReference>
<comment type="similarity">
    <text evidence="2 7 8">Belongs to the NAPRTase family.</text>
</comment>
<evidence type="ECO:0000259" key="9">
    <source>
        <dbReference type="Pfam" id="PF04095"/>
    </source>
</evidence>
<dbReference type="EC" id="6.3.4.21" evidence="3 7"/>
<evidence type="ECO:0000313" key="12">
    <source>
        <dbReference type="Proteomes" id="UP000886851"/>
    </source>
</evidence>
<feature type="modified residue" description="Phosphohistidine; by autocatalysis" evidence="7">
    <location>
        <position position="210"/>
    </location>
</feature>
<dbReference type="GO" id="GO:0005829">
    <property type="term" value="C:cytosol"/>
    <property type="evidence" value="ECO:0007669"/>
    <property type="project" value="TreeGrafter"/>
</dbReference>
<keyword evidence="5 7" id="KW-0436">Ligase</keyword>
<dbReference type="InterPro" id="IPR007229">
    <property type="entry name" value="Nic_PRibTrfase-Fam"/>
</dbReference>
<dbReference type="PANTHER" id="PTHR11098:SF1">
    <property type="entry name" value="NICOTINATE PHOSPHORIBOSYLTRANSFERASE"/>
    <property type="match status" value="1"/>
</dbReference>
<dbReference type="InterPro" id="IPR036068">
    <property type="entry name" value="Nicotinate_pribotase-like_C"/>
</dbReference>
<dbReference type="InterPro" id="IPR040727">
    <property type="entry name" value="NAPRTase_N"/>
</dbReference>
<dbReference type="Gene3D" id="3.20.140.10">
    <property type="entry name" value="nicotinate phosphoribosyltransferase"/>
    <property type="match status" value="1"/>
</dbReference>
<dbReference type="NCBIfam" id="TIGR01514">
    <property type="entry name" value="NAPRTase"/>
    <property type="match status" value="1"/>
</dbReference>
<evidence type="ECO:0000256" key="8">
    <source>
        <dbReference type="RuleBase" id="RU003838"/>
    </source>
</evidence>
<dbReference type="Pfam" id="PF04095">
    <property type="entry name" value="NAPRTase"/>
    <property type="match status" value="1"/>
</dbReference>
<evidence type="ECO:0000256" key="7">
    <source>
        <dbReference type="HAMAP-Rule" id="MF_00570"/>
    </source>
</evidence>
<dbReference type="NCBIfam" id="NF003704">
    <property type="entry name" value="PRK05321.1"/>
    <property type="match status" value="1"/>
</dbReference>
<keyword evidence="4 7" id="KW-0597">Phosphoprotein</keyword>
<evidence type="ECO:0000256" key="2">
    <source>
        <dbReference type="ARBA" id="ARBA00010897"/>
    </source>
</evidence>
<evidence type="ECO:0000313" key="11">
    <source>
        <dbReference type="EMBL" id="HIY88759.1"/>
    </source>
</evidence>
<dbReference type="PANTHER" id="PTHR11098">
    <property type="entry name" value="NICOTINATE PHOSPHORIBOSYLTRANSFERASE"/>
    <property type="match status" value="1"/>
</dbReference>
<dbReference type="InterPro" id="IPR041525">
    <property type="entry name" value="N/Namide_PRibTrfase"/>
</dbReference>
<dbReference type="Pfam" id="PF17767">
    <property type="entry name" value="NAPRTase_N"/>
    <property type="match status" value="1"/>
</dbReference>
<dbReference type="GO" id="GO:0016757">
    <property type="term" value="F:glycosyltransferase activity"/>
    <property type="evidence" value="ECO:0007669"/>
    <property type="project" value="UniProtKB-KW"/>
</dbReference>